<dbReference type="Pfam" id="PF00009">
    <property type="entry name" value="GTP_EFTU"/>
    <property type="match status" value="1"/>
</dbReference>
<dbReference type="InterPro" id="IPR050055">
    <property type="entry name" value="EF-Tu_GTPase"/>
</dbReference>
<evidence type="ECO:0000313" key="3">
    <source>
        <dbReference type="Proteomes" id="UP000282613"/>
    </source>
</evidence>
<dbReference type="SUPFAM" id="SSF52540">
    <property type="entry name" value="P-loop containing nucleoside triphosphate hydrolases"/>
    <property type="match status" value="1"/>
</dbReference>
<name>A0A0R3WF23_TAEAS</name>
<dbReference type="CDD" id="cd01889">
    <property type="entry name" value="SelB_euk"/>
    <property type="match status" value="1"/>
</dbReference>
<dbReference type="GO" id="GO:0003746">
    <property type="term" value="F:translation elongation factor activity"/>
    <property type="evidence" value="ECO:0007669"/>
    <property type="project" value="TreeGrafter"/>
</dbReference>
<accession>A0A0R3WF23</accession>
<dbReference type="NCBIfam" id="TIGR00231">
    <property type="entry name" value="small_GTP"/>
    <property type="match status" value="1"/>
</dbReference>
<dbReference type="InterPro" id="IPR005225">
    <property type="entry name" value="Small_GTP-bd"/>
</dbReference>
<gene>
    <name evidence="2" type="ORF">TASK_LOCUS9448</name>
</gene>
<sequence>MLLNVNVGVLGHVDSGKTTLSKALSTVASTAAFDKNPQSQKRGITLDLGFSSFRVEKNIPPHLKSFNAVQFTLVDCPGHASLIRTVICGTHIIDLMLLVVDINKGFQTQTAECLVIGELTCDAMVVVLNKVDLIPSDQRDEKVAKVGAILFCEMLKSSFFALLIVQMKSRVSKTLQSTKFKGAPIVAISAIQNIEAPTSEEIEELVSTLLTSTPDPRERRSELATLPFLFAVDHCFTKSGQGTVLTGTVLRGRIRVGETVEIPQEKLKKKIKSIQMFRNPIEEIGPGDRAGICVTQLDPGVMERGYLAAPDSLSTCQACLLTEVAQIVYYKGIVCSKQRFHVSIGQDTVLARITCLRRVENTKTAGEEFEYAEKLCDEGNLSPPRDFDRCMLLVVVVALCQFRLHIDCFMLLPKGFPMLFVVNATNFDGMLGGSKLTVHRLFTGFVGGAGEAKEMVLEFDAPLVAPMAGVVIGSRLDTDPLSSSCRLAFHGIVSRFFASSQECRTSLSVYRHKQRQGEVERVVDPRHCIVRGLFKSETDWNLFTGLAVTVTLPPSSAPATAGGDNTNSIPAVIEGSFGRTGKCRIQLSADLPDALVKRFSGKAGRKLAKEATSTENANSDATLVTSPPSGRLIVTLEFKKHVFDSTRRFVQ</sequence>
<dbReference type="Pfam" id="PF21131">
    <property type="entry name" value="eEFSec_4th"/>
    <property type="match status" value="1"/>
</dbReference>
<dbReference type="InterPro" id="IPR027417">
    <property type="entry name" value="P-loop_NTPase"/>
</dbReference>
<protein>
    <submittedName>
        <fullName evidence="4">Tr-type G domain-containing protein</fullName>
    </submittedName>
</protein>
<dbReference type="OrthoDB" id="2067at2759"/>
<dbReference type="InterPro" id="IPR049393">
    <property type="entry name" value="eEFSec_III"/>
</dbReference>
<dbReference type="STRING" id="60517.A0A0R3WF23"/>
<dbReference type="FunFam" id="2.40.30.10:FF:000052">
    <property type="entry name" value="Selenocysteine-specific elongation factor EF-Sec"/>
    <property type="match status" value="1"/>
</dbReference>
<dbReference type="Pfam" id="PF03144">
    <property type="entry name" value="GTP_EFTU_D2"/>
    <property type="match status" value="1"/>
</dbReference>
<dbReference type="Proteomes" id="UP000282613">
    <property type="component" value="Unassembled WGS sequence"/>
</dbReference>
<evidence type="ECO:0000313" key="4">
    <source>
        <dbReference type="WBParaSite" id="TASK_0000944701-mRNA-1"/>
    </source>
</evidence>
<dbReference type="InterPro" id="IPR049394">
    <property type="entry name" value="eEFSec_C"/>
</dbReference>
<dbReference type="GO" id="GO:0001514">
    <property type="term" value="P:selenocysteine incorporation"/>
    <property type="evidence" value="ECO:0007669"/>
    <property type="project" value="TreeGrafter"/>
</dbReference>
<dbReference type="PRINTS" id="PR00315">
    <property type="entry name" value="ELONGATNFCT"/>
</dbReference>
<dbReference type="GO" id="GO:0003924">
    <property type="term" value="F:GTPase activity"/>
    <property type="evidence" value="ECO:0007669"/>
    <property type="project" value="InterPro"/>
</dbReference>
<keyword evidence="3" id="KW-1185">Reference proteome</keyword>
<dbReference type="PROSITE" id="PS51722">
    <property type="entry name" value="G_TR_2"/>
    <property type="match status" value="1"/>
</dbReference>
<dbReference type="WBParaSite" id="TASK_0000944701-mRNA-1">
    <property type="protein sequence ID" value="TASK_0000944701-mRNA-1"/>
    <property type="gene ID" value="TASK_0000944701"/>
</dbReference>
<dbReference type="SUPFAM" id="SSF50447">
    <property type="entry name" value="Translation proteins"/>
    <property type="match status" value="1"/>
</dbReference>
<dbReference type="Gene3D" id="2.40.30.10">
    <property type="entry name" value="Translation factors"/>
    <property type="match status" value="1"/>
</dbReference>
<dbReference type="InterPro" id="IPR009000">
    <property type="entry name" value="Transl_B-barrel_sf"/>
</dbReference>
<dbReference type="EMBL" id="UYRS01019171">
    <property type="protein sequence ID" value="VDK43407.1"/>
    <property type="molecule type" value="Genomic_DNA"/>
</dbReference>
<evidence type="ECO:0000259" key="1">
    <source>
        <dbReference type="PROSITE" id="PS51722"/>
    </source>
</evidence>
<dbReference type="PANTHER" id="PTHR43721:SF11">
    <property type="entry name" value="SELENOCYSTEINE-SPECIFIC ELONGATION FACTOR"/>
    <property type="match status" value="1"/>
</dbReference>
<dbReference type="GO" id="GO:0005525">
    <property type="term" value="F:GTP binding"/>
    <property type="evidence" value="ECO:0007669"/>
    <property type="project" value="InterPro"/>
</dbReference>
<evidence type="ECO:0000313" key="2">
    <source>
        <dbReference type="EMBL" id="VDK43407.1"/>
    </source>
</evidence>
<reference evidence="2 3" key="2">
    <citation type="submission" date="2018-11" db="EMBL/GenBank/DDBJ databases">
        <authorList>
            <consortium name="Pathogen Informatics"/>
        </authorList>
    </citation>
    <scope>NUCLEOTIDE SEQUENCE [LARGE SCALE GENOMIC DNA]</scope>
</reference>
<dbReference type="InterPro" id="IPR000795">
    <property type="entry name" value="T_Tr_GTP-bd_dom"/>
</dbReference>
<dbReference type="Gene3D" id="3.40.50.300">
    <property type="entry name" value="P-loop containing nucleotide triphosphate hydrolases"/>
    <property type="match status" value="1"/>
</dbReference>
<dbReference type="PANTHER" id="PTHR43721">
    <property type="entry name" value="ELONGATION FACTOR TU-RELATED"/>
    <property type="match status" value="1"/>
</dbReference>
<dbReference type="CDD" id="cd03696">
    <property type="entry name" value="SelB_II"/>
    <property type="match status" value="1"/>
</dbReference>
<dbReference type="InterPro" id="IPR004161">
    <property type="entry name" value="EFTu-like_2"/>
</dbReference>
<proteinExistence type="predicted"/>
<dbReference type="Pfam" id="PF21208">
    <property type="entry name" value="euk_SelB_III"/>
    <property type="match status" value="2"/>
</dbReference>
<reference evidence="4" key="1">
    <citation type="submission" date="2017-02" db="UniProtKB">
        <authorList>
            <consortium name="WormBaseParasite"/>
        </authorList>
    </citation>
    <scope>IDENTIFICATION</scope>
</reference>
<dbReference type="AlphaFoldDB" id="A0A0R3WF23"/>
<organism evidence="4">
    <name type="scientific">Taenia asiatica</name>
    <name type="common">Asian tapeworm</name>
    <dbReference type="NCBI Taxonomy" id="60517"/>
    <lineage>
        <taxon>Eukaryota</taxon>
        <taxon>Metazoa</taxon>
        <taxon>Spiralia</taxon>
        <taxon>Lophotrochozoa</taxon>
        <taxon>Platyhelminthes</taxon>
        <taxon>Cestoda</taxon>
        <taxon>Eucestoda</taxon>
        <taxon>Cyclophyllidea</taxon>
        <taxon>Taeniidae</taxon>
        <taxon>Taenia</taxon>
    </lineage>
</organism>
<feature type="domain" description="Tr-type G" evidence="1">
    <location>
        <begin position="2"/>
        <end position="217"/>
    </location>
</feature>